<feature type="compositionally biased region" description="Low complexity" evidence="1">
    <location>
        <begin position="163"/>
        <end position="177"/>
    </location>
</feature>
<evidence type="ECO:0000313" key="2">
    <source>
        <dbReference type="EMBL" id="KAK0745870.1"/>
    </source>
</evidence>
<proteinExistence type="predicted"/>
<protein>
    <submittedName>
        <fullName evidence="2">Uncharacterized protein</fullName>
    </submittedName>
</protein>
<dbReference type="EMBL" id="JAUKUD010000004">
    <property type="protein sequence ID" value="KAK0745870.1"/>
    <property type="molecule type" value="Genomic_DNA"/>
</dbReference>
<feature type="region of interest" description="Disordered" evidence="1">
    <location>
        <begin position="42"/>
        <end position="82"/>
    </location>
</feature>
<evidence type="ECO:0000256" key="1">
    <source>
        <dbReference type="SAM" id="MobiDB-lite"/>
    </source>
</evidence>
<organism evidence="2 3">
    <name type="scientific">Schizothecium vesticola</name>
    <dbReference type="NCBI Taxonomy" id="314040"/>
    <lineage>
        <taxon>Eukaryota</taxon>
        <taxon>Fungi</taxon>
        <taxon>Dikarya</taxon>
        <taxon>Ascomycota</taxon>
        <taxon>Pezizomycotina</taxon>
        <taxon>Sordariomycetes</taxon>
        <taxon>Sordariomycetidae</taxon>
        <taxon>Sordariales</taxon>
        <taxon>Schizotheciaceae</taxon>
        <taxon>Schizothecium</taxon>
    </lineage>
</organism>
<comment type="caution">
    <text evidence="2">The sequence shown here is derived from an EMBL/GenBank/DDBJ whole genome shotgun (WGS) entry which is preliminary data.</text>
</comment>
<keyword evidence="3" id="KW-1185">Reference proteome</keyword>
<feature type="compositionally biased region" description="Pro residues" evidence="1">
    <location>
        <begin position="193"/>
        <end position="202"/>
    </location>
</feature>
<gene>
    <name evidence="2" type="ORF">B0T18DRAFT_138566</name>
</gene>
<dbReference type="AlphaFoldDB" id="A0AA40EUQ0"/>
<dbReference type="Proteomes" id="UP001172155">
    <property type="component" value="Unassembled WGS sequence"/>
</dbReference>
<sequence length="202" mass="22052">MGNRPHARRQYLGGKSISHTPLRAILTQPISAAYALEQKSPKGPISFHPIPSSHQSLPQAAQIRTPTQAGQTSPPRTPVVAPSVVQGSSKVPACRTNRLALIHRKWSLRCFPVRDGPGEARGDIGDRMEGWDGRAGVCESEAYTRARKEGGPRGDPIFLYITANPASSSTSPHTHTSVHQDPNQGRDTRVFSPPSPPFYYFR</sequence>
<feature type="compositionally biased region" description="Polar residues" evidence="1">
    <location>
        <begin position="52"/>
        <end position="74"/>
    </location>
</feature>
<name>A0AA40EUQ0_9PEZI</name>
<accession>A0AA40EUQ0</accession>
<feature type="region of interest" description="Disordered" evidence="1">
    <location>
        <begin position="163"/>
        <end position="202"/>
    </location>
</feature>
<reference evidence="2" key="1">
    <citation type="submission" date="2023-06" db="EMBL/GenBank/DDBJ databases">
        <title>Genome-scale phylogeny and comparative genomics of the fungal order Sordariales.</title>
        <authorList>
            <consortium name="Lawrence Berkeley National Laboratory"/>
            <person name="Hensen N."/>
            <person name="Bonometti L."/>
            <person name="Westerberg I."/>
            <person name="Brannstrom I.O."/>
            <person name="Guillou S."/>
            <person name="Cros-Aarteil S."/>
            <person name="Calhoun S."/>
            <person name="Haridas S."/>
            <person name="Kuo A."/>
            <person name="Mondo S."/>
            <person name="Pangilinan J."/>
            <person name="Riley R."/>
            <person name="LaButti K."/>
            <person name="Andreopoulos B."/>
            <person name="Lipzen A."/>
            <person name="Chen C."/>
            <person name="Yanf M."/>
            <person name="Daum C."/>
            <person name="Ng V."/>
            <person name="Clum A."/>
            <person name="Steindorff A."/>
            <person name="Ohm R."/>
            <person name="Martin F."/>
            <person name="Silar P."/>
            <person name="Natvig D."/>
            <person name="Lalanne C."/>
            <person name="Gautier V."/>
            <person name="Ament-velasquez S.L."/>
            <person name="Kruys A."/>
            <person name="Hutchinson M.I."/>
            <person name="Powell A.J."/>
            <person name="Barry K."/>
            <person name="Miller A.N."/>
            <person name="Grigoriev I.V."/>
            <person name="Debuchy R."/>
            <person name="Gladieux P."/>
            <person name="Thoren M.H."/>
            <person name="Johannesson H."/>
        </authorList>
    </citation>
    <scope>NUCLEOTIDE SEQUENCE</scope>
    <source>
        <strain evidence="2">SMH3187-1</strain>
    </source>
</reference>
<evidence type="ECO:0000313" key="3">
    <source>
        <dbReference type="Proteomes" id="UP001172155"/>
    </source>
</evidence>